<dbReference type="InterPro" id="IPR016197">
    <property type="entry name" value="Chromo-like_dom_sf"/>
</dbReference>
<keyword evidence="3" id="KW-1185">Reference proteome</keyword>
<accession>A0AAV5J3U2</accession>
<dbReference type="EMBL" id="BPVZ01000024">
    <property type="protein sequence ID" value="GKV05607.1"/>
    <property type="molecule type" value="Genomic_DNA"/>
</dbReference>
<name>A0AAV5J3U2_9ROSI</name>
<dbReference type="Pfam" id="PF24626">
    <property type="entry name" value="SH3_Tf2-1"/>
    <property type="match status" value="1"/>
</dbReference>
<protein>
    <recommendedName>
        <fullName evidence="1">Chromo domain-containing protein</fullName>
    </recommendedName>
</protein>
<dbReference type="InterPro" id="IPR023780">
    <property type="entry name" value="Chromo_domain"/>
</dbReference>
<dbReference type="InterPro" id="IPR056924">
    <property type="entry name" value="SH3_Tf2-1"/>
</dbReference>
<reference evidence="2 3" key="1">
    <citation type="journal article" date="2021" name="Commun. Biol.">
        <title>The genome of Shorea leprosula (Dipterocarpaceae) highlights the ecological relevance of drought in aseasonal tropical rainforests.</title>
        <authorList>
            <person name="Ng K.K.S."/>
            <person name="Kobayashi M.J."/>
            <person name="Fawcett J.A."/>
            <person name="Hatakeyama M."/>
            <person name="Paape T."/>
            <person name="Ng C.H."/>
            <person name="Ang C.C."/>
            <person name="Tnah L.H."/>
            <person name="Lee C.T."/>
            <person name="Nishiyama T."/>
            <person name="Sese J."/>
            <person name="O'Brien M.J."/>
            <person name="Copetti D."/>
            <person name="Mohd Noor M.I."/>
            <person name="Ong R.C."/>
            <person name="Putra M."/>
            <person name="Sireger I.Z."/>
            <person name="Indrioko S."/>
            <person name="Kosugi Y."/>
            <person name="Izuno A."/>
            <person name="Isagi Y."/>
            <person name="Lee S.L."/>
            <person name="Shimizu K.K."/>
        </authorList>
    </citation>
    <scope>NUCLEOTIDE SEQUENCE [LARGE SCALE GENOMIC DNA]</scope>
    <source>
        <strain evidence="2">214</strain>
    </source>
</reference>
<dbReference type="GO" id="GO:0003676">
    <property type="term" value="F:nucleic acid binding"/>
    <property type="evidence" value="ECO:0007669"/>
    <property type="project" value="InterPro"/>
</dbReference>
<evidence type="ECO:0000313" key="3">
    <source>
        <dbReference type="Proteomes" id="UP001054252"/>
    </source>
</evidence>
<dbReference type="SUPFAM" id="SSF54160">
    <property type="entry name" value="Chromo domain-like"/>
    <property type="match status" value="1"/>
</dbReference>
<feature type="domain" description="Chromo" evidence="1">
    <location>
        <begin position="149"/>
        <end position="201"/>
    </location>
</feature>
<dbReference type="Pfam" id="PF00385">
    <property type="entry name" value="Chromo"/>
    <property type="match status" value="1"/>
</dbReference>
<dbReference type="InterPro" id="IPR000953">
    <property type="entry name" value="Chromo/chromo_shadow_dom"/>
</dbReference>
<dbReference type="InterPro" id="IPR036397">
    <property type="entry name" value="RNaseH_sf"/>
</dbReference>
<proteinExistence type="predicted"/>
<dbReference type="Gene3D" id="2.40.50.40">
    <property type="match status" value="1"/>
</dbReference>
<dbReference type="PROSITE" id="PS50013">
    <property type="entry name" value="CHROMO_2"/>
    <property type="match status" value="1"/>
</dbReference>
<evidence type="ECO:0000313" key="2">
    <source>
        <dbReference type="EMBL" id="GKV05607.1"/>
    </source>
</evidence>
<dbReference type="InterPro" id="IPR012337">
    <property type="entry name" value="RNaseH-like_sf"/>
</dbReference>
<dbReference type="PANTHER" id="PTHR45835:SF104">
    <property type="entry name" value="PROTEIN NYNRIN-LIKE"/>
    <property type="match status" value="1"/>
</dbReference>
<comment type="caution">
    <text evidence="2">The sequence shown here is derived from an EMBL/GenBank/DDBJ whole genome shotgun (WGS) entry which is preliminary data.</text>
</comment>
<dbReference type="CDD" id="cd00024">
    <property type="entry name" value="CD_CSD"/>
    <property type="match status" value="1"/>
</dbReference>
<dbReference type="AlphaFoldDB" id="A0AAV5J3U2"/>
<dbReference type="Gene3D" id="3.30.420.10">
    <property type="entry name" value="Ribonuclease H-like superfamily/Ribonuclease H"/>
    <property type="match status" value="1"/>
</dbReference>
<gene>
    <name evidence="2" type="ORF">SLEP1_g17598</name>
</gene>
<sequence>MCGENPKEWSTWLPLVEWWYNTNFHSALQSSPYEVLYGQKPLLHVPYISSASQLEAVDKSLQAREQALKIIRHHLLQAQNRMKQLADKHRVDKEFLVLKRIGSMAYKLKLPATARVHDVFHVSLLNKKIRDNVSVSSFLESLLGTTQVFYPDAILDRKIQNKQGKAITMWLIKWKNHSNEEATWEVCTDFMARFPDFTPNP</sequence>
<dbReference type="PANTHER" id="PTHR45835">
    <property type="entry name" value="YALI0A06105P"/>
    <property type="match status" value="1"/>
</dbReference>
<dbReference type="SUPFAM" id="SSF53098">
    <property type="entry name" value="Ribonuclease H-like"/>
    <property type="match status" value="1"/>
</dbReference>
<dbReference type="Proteomes" id="UP001054252">
    <property type="component" value="Unassembled WGS sequence"/>
</dbReference>
<evidence type="ECO:0000259" key="1">
    <source>
        <dbReference type="PROSITE" id="PS50013"/>
    </source>
</evidence>
<organism evidence="2 3">
    <name type="scientific">Rubroshorea leprosula</name>
    <dbReference type="NCBI Taxonomy" id="152421"/>
    <lineage>
        <taxon>Eukaryota</taxon>
        <taxon>Viridiplantae</taxon>
        <taxon>Streptophyta</taxon>
        <taxon>Embryophyta</taxon>
        <taxon>Tracheophyta</taxon>
        <taxon>Spermatophyta</taxon>
        <taxon>Magnoliopsida</taxon>
        <taxon>eudicotyledons</taxon>
        <taxon>Gunneridae</taxon>
        <taxon>Pentapetalae</taxon>
        <taxon>rosids</taxon>
        <taxon>malvids</taxon>
        <taxon>Malvales</taxon>
        <taxon>Dipterocarpaceae</taxon>
        <taxon>Rubroshorea</taxon>
    </lineage>
</organism>